<dbReference type="InterPro" id="IPR027417">
    <property type="entry name" value="P-loop_NTPase"/>
</dbReference>
<reference evidence="11 12" key="1">
    <citation type="submission" date="2018-12" db="EMBL/GenBank/DDBJ databases">
        <title>Rubrispira sanarue gen. nov., sp., nov., a member of the order Silvanigrellales, isolated from a brackish lake in Hamamatsu Japan.</title>
        <authorList>
            <person name="Maejima Y."/>
            <person name="Iino T."/>
            <person name="Muraguchi Y."/>
            <person name="Fukuda K."/>
            <person name="Nojiri H."/>
            <person name="Ohkuma M."/>
            <person name="Moriuchi R."/>
            <person name="Dohra H."/>
            <person name="Kimbara K."/>
            <person name="Shintani M."/>
        </authorList>
    </citation>
    <scope>NUCLEOTIDE SEQUENCE [LARGE SCALE GENOMIC DNA]</scope>
    <source>
        <strain evidence="11 12">RF1110005</strain>
    </source>
</reference>
<dbReference type="Pfam" id="PF02463">
    <property type="entry name" value="SMC_N"/>
    <property type="match status" value="1"/>
</dbReference>
<dbReference type="PANTHER" id="PTHR11059">
    <property type="entry name" value="DNA REPAIR PROTEIN RECN"/>
    <property type="match status" value="1"/>
</dbReference>
<feature type="domain" description="RecF/RecN/SMC N-terminal" evidence="10">
    <location>
        <begin position="1"/>
        <end position="541"/>
    </location>
</feature>
<dbReference type="CDD" id="cd03241">
    <property type="entry name" value="ABC_RecN"/>
    <property type="match status" value="1"/>
</dbReference>
<evidence type="ECO:0000256" key="2">
    <source>
        <dbReference type="ARBA" id="ARBA00009441"/>
    </source>
</evidence>
<dbReference type="GO" id="GO:0005524">
    <property type="term" value="F:ATP binding"/>
    <property type="evidence" value="ECO:0007669"/>
    <property type="project" value="UniProtKB-KW"/>
</dbReference>
<gene>
    <name evidence="11" type="ORF">JCM31447_29660</name>
</gene>
<keyword evidence="7 9" id="KW-0234">DNA repair</keyword>
<dbReference type="InterPro" id="IPR003395">
    <property type="entry name" value="RecF/RecN/SMC_N"/>
</dbReference>
<evidence type="ECO:0000259" key="10">
    <source>
        <dbReference type="Pfam" id="PF02463"/>
    </source>
</evidence>
<accession>A0A4P2VXV9</accession>
<evidence type="ECO:0000256" key="9">
    <source>
        <dbReference type="PIRNR" id="PIRNR003128"/>
    </source>
</evidence>
<keyword evidence="6" id="KW-0067">ATP-binding</keyword>
<evidence type="ECO:0000256" key="6">
    <source>
        <dbReference type="ARBA" id="ARBA00022840"/>
    </source>
</evidence>
<keyword evidence="5 9" id="KW-0227">DNA damage</keyword>
<proteinExistence type="inferred from homology"/>
<dbReference type="Gene3D" id="3.40.50.300">
    <property type="entry name" value="P-loop containing nucleotide triphosphate hydrolases"/>
    <property type="match status" value="2"/>
</dbReference>
<dbReference type="GO" id="GO:0043590">
    <property type="term" value="C:bacterial nucleoid"/>
    <property type="evidence" value="ECO:0007669"/>
    <property type="project" value="TreeGrafter"/>
</dbReference>
<dbReference type="SUPFAM" id="SSF52540">
    <property type="entry name" value="P-loop containing nucleoside triphosphate hydrolases"/>
    <property type="match status" value="1"/>
</dbReference>
<dbReference type="PIRSF" id="PIRSF003128">
    <property type="entry name" value="RecN"/>
    <property type="match status" value="1"/>
</dbReference>
<keyword evidence="12" id="KW-1185">Reference proteome</keyword>
<comment type="similarity">
    <text evidence="2 9">Belongs to the RecN family.</text>
</comment>
<sequence length="591" mass="66640">MLKRLIIQNLAIAENISVNFHEGLNVITGETGAGKSLLVDALCLLRGQRADTALIRTGHESAQVTGIFIPSKKNKDIFSLLEDLGIPLFDDAPEEIVIKRFIQRNGRHRATVNENLVSTKILQLISSDLIDISSQFENQRLLDSDSHSLFLDEFCNTITLHKKYLENFNQSNDFLKQIKNTILEINLLKREKNLYEFELSQIREANVSASEFQKLEEIISIGNKANYTKNICREIDEIMQSGETNCLSQLKYCKRNVEKLLKNTAQSQIKINTDQIDGIIALIEDFIHKNEITSSYFEIDETVLSQAENRIEVYNKILQKFGPNIQDIEKYALKCEDYLDKTNILEENFKLLISKCENSLKETLKLAHKLSTERQSKLSFISTSVEQELTELGIPKAKFICHLKENNSDSSKVFSELNLNIKVDLLNSFSKLTKSGAEKAQFLLSTNLGIEAQPIEKVASGGELSRIMLAIKNVLFGDDSMSVFIFDEIDTGISGNIASKVGKKLAEFCKNKKGQISRQALCITHLPQVACYSQNHFIVTKVLQDNKTVTKIIHASEEEKLTEIAILLSGETLSQESLAQARYLVNQAHAL</sequence>
<evidence type="ECO:0000313" key="11">
    <source>
        <dbReference type="EMBL" id="BBH54495.1"/>
    </source>
</evidence>
<evidence type="ECO:0000313" key="12">
    <source>
        <dbReference type="Proteomes" id="UP000291236"/>
    </source>
</evidence>
<dbReference type="GO" id="GO:0006310">
    <property type="term" value="P:DNA recombination"/>
    <property type="evidence" value="ECO:0007669"/>
    <property type="project" value="InterPro"/>
</dbReference>
<dbReference type="PANTHER" id="PTHR11059:SF0">
    <property type="entry name" value="DNA REPAIR PROTEIN RECN"/>
    <property type="match status" value="1"/>
</dbReference>
<dbReference type="AlphaFoldDB" id="A0A4P2VXV9"/>
<evidence type="ECO:0000256" key="1">
    <source>
        <dbReference type="ARBA" id="ARBA00003618"/>
    </source>
</evidence>
<dbReference type="Proteomes" id="UP000291236">
    <property type="component" value="Chromosome"/>
</dbReference>
<protein>
    <recommendedName>
        <fullName evidence="3 9">DNA repair protein RecN</fullName>
    </recommendedName>
    <alternativeName>
        <fullName evidence="8 9">Recombination protein N</fullName>
    </alternativeName>
</protein>
<name>A0A4P2VXV9_FLUSA</name>
<evidence type="ECO:0000256" key="8">
    <source>
        <dbReference type="ARBA" id="ARBA00033408"/>
    </source>
</evidence>
<organism evidence="11 12">
    <name type="scientific">Fluviispira sanaruensis</name>
    <dbReference type="NCBI Taxonomy" id="2493639"/>
    <lineage>
        <taxon>Bacteria</taxon>
        <taxon>Pseudomonadati</taxon>
        <taxon>Bdellovibrionota</taxon>
        <taxon>Oligoflexia</taxon>
        <taxon>Silvanigrellales</taxon>
        <taxon>Silvanigrellaceae</taxon>
        <taxon>Fluviispira</taxon>
    </lineage>
</organism>
<dbReference type="GO" id="GO:0006281">
    <property type="term" value="P:DNA repair"/>
    <property type="evidence" value="ECO:0007669"/>
    <property type="project" value="UniProtKB-KW"/>
</dbReference>
<dbReference type="KEGG" id="sbf:JCM31447_29660"/>
<dbReference type="InterPro" id="IPR004604">
    <property type="entry name" value="DNA_recomb/repair_RecN"/>
</dbReference>
<evidence type="ECO:0000256" key="3">
    <source>
        <dbReference type="ARBA" id="ARBA00021315"/>
    </source>
</evidence>
<evidence type="ECO:0000256" key="4">
    <source>
        <dbReference type="ARBA" id="ARBA00022741"/>
    </source>
</evidence>
<dbReference type="EMBL" id="AP019368">
    <property type="protein sequence ID" value="BBH54495.1"/>
    <property type="molecule type" value="Genomic_DNA"/>
</dbReference>
<keyword evidence="4" id="KW-0547">Nucleotide-binding</keyword>
<evidence type="ECO:0000256" key="7">
    <source>
        <dbReference type="ARBA" id="ARBA00023204"/>
    </source>
</evidence>
<evidence type="ECO:0000256" key="5">
    <source>
        <dbReference type="ARBA" id="ARBA00022763"/>
    </source>
</evidence>
<comment type="function">
    <text evidence="1 9">May be involved in recombinational repair of damaged DNA.</text>
</comment>
<dbReference type="GO" id="GO:0009432">
    <property type="term" value="P:SOS response"/>
    <property type="evidence" value="ECO:0007669"/>
    <property type="project" value="TreeGrafter"/>
</dbReference>